<dbReference type="Pfam" id="PF00562">
    <property type="entry name" value="RNA_pol_Rpb2_6"/>
    <property type="match status" value="1"/>
</dbReference>
<dbReference type="PANTHER" id="PTHR20856">
    <property type="entry name" value="DNA-DIRECTED RNA POLYMERASE I SUBUNIT 2"/>
    <property type="match status" value="1"/>
</dbReference>
<comment type="subcellular location">
    <subcellularLocation>
        <location evidence="1">Nucleus</location>
    </subcellularLocation>
</comment>
<sequence>MLRDPASSSDSQLDQFLSIHQIKNFIGKLFHSVFVGAPDASYSDITDHLLKTCVFIHLNNNDDKFKLFCFCICKLFSLVKNNCKNDDLDNPVFQEVLLPGQIYLLAVKEGTMSFLDSVKNSLTKRIKKNDASLKKMIELSTSRAISLSPIVKHMISTGNMPGKSHGLMSSTGYTVTLKRTNVFEVASQFDGIYRFSMKFYSKNMRKFFPESWGFLCPVQTPEGENIGLYNHLASQCQIVNLQVKSIQAVVLYQFGVIPFYDPLTYSSVEKCPVYIDGLIIGWLTQKSIQSFLLKLKLLRLKDHSVIPKHTEIVYICEEKFFLFPGLYIFSTPCRILRLVKNCDYQVGELIGCFEQTTLQVSLFNKNGSEITGYSEINEHSFLGMAASIIPFGNYNPATRNIFTTGKSKQAVGFGFANSAYRADLKNMFLTYPQTPLVLTPAYADYNWDENPTGTNVCIAIISYSGFDMEDAIVLNKASVDRGLMRDVMYQTVTYSFKDLASDLNCNVSELIFKSDPCDPSISDYLDLQGMPHIGHIVTEGSPVLSVFSGEKKCIKTYESKRPGYIDSVRFMGTSATSSNKNLPVESKKVSITYRTMRIPEIGDKFSNRHGQKGVCGSVFPPGDLPFAADGFVPDILFNPHGLPSRLTVGMLLEVLASKSGIQKCKRVVVKPFQPKKKNAAKCLGKILKDAGLDYYGTQKFYSGTSGEELEADVFCGSIYYFRLWHVVEEKYQVVSIAKNVDPATMQPLNVNKTGAVKFGEMERDAILSHGAMNLTLDRLLYNSDICKAFICSKCKILLFPVTQPPDSPLRNIPLNNECQICKRKSKFGVQIPYVLVYMVAELAAVGIKVKFSEK</sequence>
<evidence type="ECO:0000259" key="14">
    <source>
        <dbReference type="Pfam" id="PF06883"/>
    </source>
</evidence>
<feature type="domain" description="DNA-directed RNA polymerase subunit 2 hybrid-binding" evidence="11">
    <location>
        <begin position="386"/>
        <end position="749"/>
    </location>
</feature>
<feature type="domain" description="RNA polymerase Rpb2" evidence="12">
    <location>
        <begin position="754"/>
        <end position="852"/>
    </location>
</feature>
<keyword evidence="3 10" id="KW-0240">DNA-directed RNA polymerase</keyword>
<dbReference type="SUPFAM" id="SSF64484">
    <property type="entry name" value="beta and beta-prime subunits of DNA dependent RNA-polymerase"/>
    <property type="match status" value="1"/>
</dbReference>
<evidence type="ECO:0000259" key="13">
    <source>
        <dbReference type="Pfam" id="PF04565"/>
    </source>
</evidence>
<dbReference type="OrthoDB" id="6426733at2759"/>
<gene>
    <name evidence="15" type="primary">POLR1B</name>
    <name evidence="15" type="ORF">TNIN_104091</name>
</gene>
<comment type="similarity">
    <text evidence="2 9">Belongs to the RNA polymerase beta chain family.</text>
</comment>
<comment type="function">
    <text evidence="10">DNA-dependent RNA polymerase catalyzes the transcription of DNA into RNA using the four ribonucleoside triphosphates as substrates.</text>
</comment>
<dbReference type="GO" id="GO:0006351">
    <property type="term" value="P:DNA-templated transcription"/>
    <property type="evidence" value="ECO:0007669"/>
    <property type="project" value="InterPro"/>
</dbReference>
<keyword evidence="7" id="KW-0539">Nucleus</keyword>
<dbReference type="GO" id="GO:0000428">
    <property type="term" value="C:DNA-directed RNA polymerase complex"/>
    <property type="evidence" value="ECO:0007669"/>
    <property type="project" value="UniProtKB-KW"/>
</dbReference>
<dbReference type="InterPro" id="IPR007645">
    <property type="entry name" value="RNA_pol_Rpb2_3"/>
</dbReference>
<dbReference type="EMBL" id="BMAV01015159">
    <property type="protein sequence ID" value="GFY64235.1"/>
    <property type="molecule type" value="Genomic_DNA"/>
</dbReference>
<evidence type="ECO:0000256" key="9">
    <source>
        <dbReference type="RuleBase" id="RU000434"/>
    </source>
</evidence>
<dbReference type="AlphaFoldDB" id="A0A8X7CFK3"/>
<evidence type="ECO:0000256" key="4">
    <source>
        <dbReference type="ARBA" id="ARBA00022679"/>
    </source>
</evidence>
<dbReference type="InterPro" id="IPR007120">
    <property type="entry name" value="DNA-dir_RNAP_su2_dom"/>
</dbReference>
<evidence type="ECO:0000256" key="3">
    <source>
        <dbReference type="ARBA" id="ARBA00022478"/>
    </source>
</evidence>
<dbReference type="GO" id="GO:0032549">
    <property type="term" value="F:ribonucleoside binding"/>
    <property type="evidence" value="ECO:0007669"/>
    <property type="project" value="InterPro"/>
</dbReference>
<keyword evidence="16" id="KW-1185">Reference proteome</keyword>
<keyword evidence="4 10" id="KW-0808">Transferase</keyword>
<proteinExistence type="inferred from homology"/>
<feature type="domain" description="DNA-directed RNA polymerase I subunit RPA2" evidence="14">
    <location>
        <begin position="280"/>
        <end position="337"/>
    </location>
</feature>
<dbReference type="InterPro" id="IPR009674">
    <property type="entry name" value="Rpa2_dom_4"/>
</dbReference>
<evidence type="ECO:0000256" key="7">
    <source>
        <dbReference type="ARBA" id="ARBA00023242"/>
    </source>
</evidence>
<dbReference type="InterPro" id="IPR015712">
    <property type="entry name" value="DNA-dir_RNA_pol_su2"/>
</dbReference>
<comment type="catalytic activity">
    <reaction evidence="8">
        <text>RNA(n) + a ribonucleoside 5'-triphosphate = RNA(n+1) + diphosphate</text>
        <dbReference type="Rhea" id="RHEA:21248"/>
        <dbReference type="Rhea" id="RHEA-COMP:14527"/>
        <dbReference type="Rhea" id="RHEA-COMP:17342"/>
        <dbReference type="ChEBI" id="CHEBI:33019"/>
        <dbReference type="ChEBI" id="CHEBI:61557"/>
        <dbReference type="ChEBI" id="CHEBI:140395"/>
        <dbReference type="EC" id="2.7.7.6"/>
    </reaction>
    <physiologicalReaction direction="left-to-right" evidence="8">
        <dbReference type="Rhea" id="RHEA:21249"/>
    </physiologicalReaction>
</comment>
<dbReference type="GO" id="GO:0005634">
    <property type="term" value="C:nucleus"/>
    <property type="evidence" value="ECO:0007669"/>
    <property type="project" value="UniProtKB-SubCell"/>
</dbReference>
<dbReference type="Gene3D" id="2.40.50.150">
    <property type="match status" value="1"/>
</dbReference>
<dbReference type="InterPro" id="IPR007641">
    <property type="entry name" value="RNA_pol_Rpb2_7"/>
</dbReference>
<evidence type="ECO:0000259" key="11">
    <source>
        <dbReference type="Pfam" id="PF00562"/>
    </source>
</evidence>
<reference evidence="15" key="1">
    <citation type="submission" date="2020-08" db="EMBL/GenBank/DDBJ databases">
        <title>Multicomponent nature underlies the extraordinary mechanical properties of spider dragline silk.</title>
        <authorList>
            <person name="Kono N."/>
            <person name="Nakamura H."/>
            <person name="Mori M."/>
            <person name="Yoshida Y."/>
            <person name="Ohtoshi R."/>
            <person name="Malay A.D."/>
            <person name="Moran D.A.P."/>
            <person name="Tomita M."/>
            <person name="Numata K."/>
            <person name="Arakawa K."/>
        </authorList>
    </citation>
    <scope>NUCLEOTIDE SEQUENCE</scope>
</reference>
<dbReference type="GO" id="GO:0003899">
    <property type="term" value="F:DNA-directed RNA polymerase activity"/>
    <property type="evidence" value="ECO:0007669"/>
    <property type="project" value="UniProtKB-EC"/>
</dbReference>
<evidence type="ECO:0000256" key="10">
    <source>
        <dbReference type="RuleBase" id="RU363031"/>
    </source>
</evidence>
<dbReference type="PROSITE" id="PS01166">
    <property type="entry name" value="RNA_POL_BETA"/>
    <property type="match status" value="1"/>
</dbReference>
<keyword evidence="5 10" id="KW-0548">Nucleotidyltransferase</keyword>
<feature type="domain" description="RNA polymerase Rpb2" evidence="13">
    <location>
        <begin position="176"/>
        <end position="238"/>
    </location>
</feature>
<evidence type="ECO:0000256" key="6">
    <source>
        <dbReference type="ARBA" id="ARBA00023163"/>
    </source>
</evidence>
<dbReference type="InterPro" id="IPR037034">
    <property type="entry name" value="RNA_pol_Rpb2_2_sf"/>
</dbReference>
<evidence type="ECO:0000256" key="8">
    <source>
        <dbReference type="ARBA" id="ARBA00047768"/>
    </source>
</evidence>
<dbReference type="Pfam" id="PF04565">
    <property type="entry name" value="RNA_pol_Rpb2_3"/>
    <property type="match status" value="1"/>
</dbReference>
<evidence type="ECO:0000259" key="12">
    <source>
        <dbReference type="Pfam" id="PF04560"/>
    </source>
</evidence>
<dbReference type="CDD" id="cd00653">
    <property type="entry name" value="RNA_pol_B_RPB2"/>
    <property type="match status" value="1"/>
</dbReference>
<evidence type="ECO:0000313" key="16">
    <source>
        <dbReference type="Proteomes" id="UP000886998"/>
    </source>
</evidence>
<keyword evidence="6 10" id="KW-0804">Transcription</keyword>
<organism evidence="15 16">
    <name type="scientific">Trichonephila inaurata madagascariensis</name>
    <dbReference type="NCBI Taxonomy" id="2747483"/>
    <lineage>
        <taxon>Eukaryota</taxon>
        <taxon>Metazoa</taxon>
        <taxon>Ecdysozoa</taxon>
        <taxon>Arthropoda</taxon>
        <taxon>Chelicerata</taxon>
        <taxon>Arachnida</taxon>
        <taxon>Araneae</taxon>
        <taxon>Araneomorphae</taxon>
        <taxon>Entelegynae</taxon>
        <taxon>Araneoidea</taxon>
        <taxon>Nephilidae</taxon>
        <taxon>Trichonephila</taxon>
        <taxon>Trichonephila inaurata</taxon>
    </lineage>
</organism>
<protein>
    <recommendedName>
        <fullName evidence="10">DNA-directed RNA polymerase subunit beta</fullName>
        <ecNumber evidence="10">2.7.7.6</ecNumber>
    </recommendedName>
</protein>
<dbReference type="EC" id="2.7.7.6" evidence="10"/>
<dbReference type="GO" id="GO:0003677">
    <property type="term" value="F:DNA binding"/>
    <property type="evidence" value="ECO:0007669"/>
    <property type="project" value="InterPro"/>
</dbReference>
<comment type="caution">
    <text evidence="15">The sequence shown here is derived from an EMBL/GenBank/DDBJ whole genome shotgun (WGS) entry which is preliminary data.</text>
</comment>
<dbReference type="Gene3D" id="3.90.1110.10">
    <property type="entry name" value="RNA polymerase Rpb2, domain 2"/>
    <property type="match status" value="1"/>
</dbReference>
<dbReference type="Gene3D" id="2.40.270.10">
    <property type="entry name" value="DNA-directed RNA polymerase, subunit 2, domain 6"/>
    <property type="match status" value="1"/>
</dbReference>
<evidence type="ECO:0000256" key="2">
    <source>
        <dbReference type="ARBA" id="ARBA00006835"/>
    </source>
</evidence>
<evidence type="ECO:0000313" key="15">
    <source>
        <dbReference type="EMBL" id="GFY64235.1"/>
    </source>
</evidence>
<accession>A0A8X7CFK3</accession>
<name>A0A8X7CFK3_9ARAC</name>
<dbReference type="Pfam" id="PF06883">
    <property type="entry name" value="RNA_pol_Rpa2_4"/>
    <property type="match status" value="1"/>
</dbReference>
<dbReference type="Gene3D" id="3.90.1100.10">
    <property type="match status" value="1"/>
</dbReference>
<dbReference type="Pfam" id="PF04560">
    <property type="entry name" value="RNA_pol_Rpb2_7"/>
    <property type="match status" value="1"/>
</dbReference>
<dbReference type="InterPro" id="IPR007121">
    <property type="entry name" value="RNA_pol_bsu_CS"/>
</dbReference>
<dbReference type="Proteomes" id="UP000886998">
    <property type="component" value="Unassembled WGS sequence"/>
</dbReference>
<dbReference type="InterPro" id="IPR014724">
    <property type="entry name" value="RNA_pol_RPB2_OB-fold"/>
</dbReference>
<evidence type="ECO:0000256" key="5">
    <source>
        <dbReference type="ARBA" id="ARBA00022695"/>
    </source>
</evidence>
<evidence type="ECO:0000256" key="1">
    <source>
        <dbReference type="ARBA" id="ARBA00004123"/>
    </source>
</evidence>
<dbReference type="Gene3D" id="3.90.1800.10">
    <property type="entry name" value="RNA polymerase alpha subunit dimerisation domain"/>
    <property type="match status" value="1"/>
</dbReference>
<dbReference type="InterPro" id="IPR037033">
    <property type="entry name" value="DNA-dir_RNAP_su2_hyb_sf"/>
</dbReference>